<evidence type="ECO:0000256" key="2">
    <source>
        <dbReference type="PIRNR" id="PIRNR016661"/>
    </source>
</evidence>
<dbReference type="RefSeq" id="WP_133528662.1">
    <property type="nucleotide sequence ID" value="NZ_CALCQM010000123.1"/>
</dbReference>
<protein>
    <recommendedName>
        <fullName evidence="2">Biotin transporter</fullName>
    </recommendedName>
</protein>
<feature type="transmembrane region" description="Helical" evidence="3">
    <location>
        <begin position="33"/>
        <end position="51"/>
    </location>
</feature>
<dbReference type="PANTHER" id="PTHR34295">
    <property type="entry name" value="BIOTIN TRANSPORTER BIOY"/>
    <property type="match status" value="1"/>
</dbReference>
<organism evidence="4 5">
    <name type="scientific">Aminicella lysinilytica</name>
    <dbReference type="NCBI Taxonomy" id="433323"/>
    <lineage>
        <taxon>Bacteria</taxon>
        <taxon>Bacillati</taxon>
        <taxon>Bacillota</taxon>
        <taxon>Clostridia</taxon>
        <taxon>Peptostreptococcales</taxon>
        <taxon>Anaerovoracaceae</taxon>
        <taxon>Aminicella</taxon>
    </lineage>
</organism>
<keyword evidence="3" id="KW-0812">Transmembrane</keyword>
<dbReference type="EMBL" id="SNXO01000022">
    <property type="protein sequence ID" value="TDP54368.1"/>
    <property type="molecule type" value="Genomic_DNA"/>
</dbReference>
<feature type="transmembrane region" description="Helical" evidence="3">
    <location>
        <begin position="145"/>
        <end position="170"/>
    </location>
</feature>
<keyword evidence="2" id="KW-0813">Transport</keyword>
<reference evidence="4 5" key="1">
    <citation type="submission" date="2019-03" db="EMBL/GenBank/DDBJ databases">
        <title>Genomic Encyclopedia of Type Strains, Phase IV (KMG-IV): sequencing the most valuable type-strain genomes for metagenomic binning, comparative biology and taxonomic classification.</title>
        <authorList>
            <person name="Goeker M."/>
        </authorList>
    </citation>
    <scope>NUCLEOTIDE SEQUENCE [LARGE SCALE GENOMIC DNA]</scope>
    <source>
        <strain evidence="4 5">DSM 28287</strain>
    </source>
</reference>
<feature type="transmembrane region" description="Helical" evidence="3">
    <location>
        <begin position="84"/>
        <end position="100"/>
    </location>
</feature>
<evidence type="ECO:0000256" key="1">
    <source>
        <dbReference type="ARBA" id="ARBA00010692"/>
    </source>
</evidence>
<gene>
    <name evidence="4" type="ORF">EV211_1225</name>
</gene>
<comment type="similarity">
    <text evidence="1 2">Belongs to the BioY family.</text>
</comment>
<dbReference type="GO" id="GO:0015225">
    <property type="term" value="F:biotin transmembrane transporter activity"/>
    <property type="evidence" value="ECO:0007669"/>
    <property type="project" value="UniProtKB-UniRule"/>
</dbReference>
<comment type="caution">
    <text evidence="4">The sequence shown here is derived from an EMBL/GenBank/DDBJ whole genome shotgun (WGS) entry which is preliminary data.</text>
</comment>
<sequence length="191" mass="20562">MRNRTHYLILTALFTALTAVGAFIKIPVGPTPISLQLFFIVLAGVLLGPWYGCLSQILYVGLGLVGVPIFTSGGGFSYIFNPSFGYLLGFILVPIIVGLLTRKFGSSKFLPIFLSCIVAVLVDYCIGVPYMYMILHQVMNVDISIAKTFLTGFVIFIPGDLLKCILAGYLGKVLAPALRHTIPSPGAKEAA</sequence>
<feature type="transmembrane region" description="Helical" evidence="3">
    <location>
        <begin position="58"/>
        <end position="78"/>
    </location>
</feature>
<keyword evidence="2 3" id="KW-0472">Membrane</keyword>
<evidence type="ECO:0000313" key="5">
    <source>
        <dbReference type="Proteomes" id="UP000295500"/>
    </source>
</evidence>
<dbReference type="Proteomes" id="UP000295500">
    <property type="component" value="Unassembled WGS sequence"/>
</dbReference>
<proteinExistence type="inferred from homology"/>
<keyword evidence="3" id="KW-1133">Transmembrane helix</keyword>
<dbReference type="OrthoDB" id="9803495at2"/>
<accession>A0A4R6PZN6</accession>
<dbReference type="GO" id="GO:0005886">
    <property type="term" value="C:plasma membrane"/>
    <property type="evidence" value="ECO:0007669"/>
    <property type="project" value="UniProtKB-SubCell"/>
</dbReference>
<feature type="transmembrane region" description="Helical" evidence="3">
    <location>
        <begin position="112"/>
        <end position="133"/>
    </location>
</feature>
<name>A0A4R6PZN6_9FIRM</name>
<dbReference type="AlphaFoldDB" id="A0A4R6PZN6"/>
<dbReference type="PANTHER" id="PTHR34295:SF1">
    <property type="entry name" value="BIOTIN TRANSPORTER BIOY"/>
    <property type="match status" value="1"/>
</dbReference>
<dbReference type="Gene3D" id="1.10.1760.20">
    <property type="match status" value="1"/>
</dbReference>
<evidence type="ECO:0000313" key="4">
    <source>
        <dbReference type="EMBL" id="TDP54368.1"/>
    </source>
</evidence>
<keyword evidence="2" id="KW-1003">Cell membrane</keyword>
<dbReference type="Pfam" id="PF02632">
    <property type="entry name" value="BioY"/>
    <property type="match status" value="1"/>
</dbReference>
<keyword evidence="5" id="KW-1185">Reference proteome</keyword>
<evidence type="ECO:0000256" key="3">
    <source>
        <dbReference type="SAM" id="Phobius"/>
    </source>
</evidence>
<comment type="subcellular location">
    <subcellularLocation>
        <location evidence="2">Cell membrane</location>
        <topology evidence="2">Multi-pass membrane protein</topology>
    </subcellularLocation>
</comment>
<feature type="transmembrane region" description="Helical" evidence="3">
    <location>
        <begin position="7"/>
        <end position="27"/>
    </location>
</feature>
<dbReference type="PIRSF" id="PIRSF016661">
    <property type="entry name" value="BioY"/>
    <property type="match status" value="1"/>
</dbReference>
<dbReference type="InterPro" id="IPR003784">
    <property type="entry name" value="BioY"/>
</dbReference>